<protein>
    <submittedName>
        <fullName evidence="1">C-5 cytosine-specific dna</fullName>
    </submittedName>
</protein>
<proteinExistence type="predicted"/>
<evidence type="ECO:0000313" key="1">
    <source>
        <dbReference type="EMBL" id="GME36076.1"/>
    </source>
</evidence>
<organism evidence="1 2">
    <name type="scientific">Neofusicoccum parvum</name>
    <dbReference type="NCBI Taxonomy" id="310453"/>
    <lineage>
        <taxon>Eukaryota</taxon>
        <taxon>Fungi</taxon>
        <taxon>Dikarya</taxon>
        <taxon>Ascomycota</taxon>
        <taxon>Pezizomycotina</taxon>
        <taxon>Dothideomycetes</taxon>
        <taxon>Dothideomycetes incertae sedis</taxon>
        <taxon>Botryosphaeriales</taxon>
        <taxon>Botryosphaeriaceae</taxon>
        <taxon>Neofusicoccum</taxon>
    </lineage>
</organism>
<accession>A0ACB5SDP0</accession>
<comment type="caution">
    <text evidence="1">The sequence shown here is derived from an EMBL/GenBank/DDBJ whole genome shotgun (WGS) entry which is preliminary data.</text>
</comment>
<name>A0ACB5SDP0_9PEZI</name>
<sequence>MPEPPADDRPFNAWFEYARKRIPQSNQKLREVGVASFKEHLKYELEKTLAHEDFQAAVPSRRTKGANYKSFEETKHGKSIAKGNGRGQMTAAPQTPADPKDDWAKMKFPVLHQFTFNRIIIDEFHYPRGKEYATITTLSADKRWILSGTPPLDDFADVKRFAAFLGINLGIDWDAPGVVTQENSRQLRREKTSFELFQIFKERRSSTWHERRHRHAQDFLDKFARQNFAEIGDVKCFEMLRAVELTLDHRALYEELSSYVKGRNMATTKLTSSDTGDRASRLRHSLRSASTAEEALLQCSSAHVVQKALTPAYDTLVRQRELDLEKQRRKVKGCISEAADLAKRSGDPGDEWKNWAMRYRNDGVDAAVDDTVHSDLQKMVMMAERESASTKNERSAGAAAELKTLVRNKVGAEARKFMGMSRSLRECLTESLDEERCVVEGCEMEIRENGVLHANNLRHCGDITPWKESFGAKLDAVMDLLDGIPDEEQGIIFVQSYSMMGSICQALTSRGIPSYAIDRISETASDKIEAWVSNKKYLDAKKTKVNSKFGKVLILNLGDESASGMNLVNANHVIFIAPLLTNTNQKYQAAMVQSIGRARRYGQQKPVHVYRFVAPKTIDMDILEQRELRNKALSEEPQDMAPPFEPGSTDYEKTKAIKDAHGTMMIVPRSWVADVDTAGRHGIELGVSNAEELERFTSITQFSEAYVQDGDV</sequence>
<keyword evidence="2" id="KW-1185">Reference proteome</keyword>
<evidence type="ECO:0000313" key="2">
    <source>
        <dbReference type="Proteomes" id="UP001165186"/>
    </source>
</evidence>
<dbReference type="Proteomes" id="UP001165186">
    <property type="component" value="Unassembled WGS sequence"/>
</dbReference>
<reference evidence="1" key="1">
    <citation type="submission" date="2024-09" db="EMBL/GenBank/DDBJ databases">
        <title>Draft Genome Sequences of Neofusicoccum parvum.</title>
        <authorList>
            <person name="Ashida A."/>
            <person name="Camagna M."/>
            <person name="Tanaka A."/>
            <person name="Takemoto D."/>
        </authorList>
    </citation>
    <scope>NUCLEOTIDE SEQUENCE</scope>
    <source>
        <strain evidence="1">PPO83</strain>
    </source>
</reference>
<gene>
    <name evidence="1" type="primary">g9551</name>
    <name evidence="1" type="ORF">NpPPO83_00009551</name>
</gene>
<dbReference type="EMBL" id="BSXG01000074">
    <property type="protein sequence ID" value="GME36076.1"/>
    <property type="molecule type" value="Genomic_DNA"/>
</dbReference>